<dbReference type="EC" id="1.3.1.74" evidence="4"/>
<reference evidence="5" key="1">
    <citation type="submission" date="2007-12" db="EMBL/GenBank/DDBJ databases">
        <title>Annotation of Entamoeba dispar SAW760.</title>
        <authorList>
            <person name="Lorenzi H."/>
            <person name="Inman J."/>
            <person name="Schobel S."/>
            <person name="Amedeo P."/>
            <person name="Caler E."/>
        </authorList>
    </citation>
    <scope>NUCLEOTIDE SEQUENCE [LARGE SCALE GENOMIC DNA]</scope>
    <source>
        <strain evidence="5">ATCC PRA-260 / SAW760</strain>
    </source>
</reference>
<dbReference type="FunFam" id="3.90.640.10:FF:000003">
    <property type="entry name" value="Molecular chaperone DnaK"/>
    <property type="match status" value="1"/>
</dbReference>
<dbReference type="OMA" id="NGMECEL"/>
<dbReference type="PANTHER" id="PTHR19375">
    <property type="entry name" value="HEAT SHOCK PROTEIN 70KDA"/>
    <property type="match status" value="1"/>
</dbReference>
<dbReference type="RefSeq" id="XP_001740712.1">
    <property type="nucleotide sequence ID" value="XM_001740660.1"/>
</dbReference>
<gene>
    <name evidence="4" type="ORF">EDI_037830</name>
</gene>
<dbReference type="SUPFAM" id="SSF100920">
    <property type="entry name" value="Heat shock protein 70kD (HSP70), peptide-binding domain"/>
    <property type="match status" value="1"/>
</dbReference>
<dbReference type="InterPro" id="IPR029047">
    <property type="entry name" value="HSP70_peptide-bd_sf"/>
</dbReference>
<evidence type="ECO:0000256" key="1">
    <source>
        <dbReference type="ARBA" id="ARBA00022741"/>
    </source>
</evidence>
<dbReference type="CDD" id="cd24029">
    <property type="entry name" value="ASKHA_NBD_HSP70_DnaK_HscA_HscC"/>
    <property type="match status" value="1"/>
</dbReference>
<evidence type="ECO:0000313" key="4">
    <source>
        <dbReference type="EMBL" id="EDR22844.1"/>
    </source>
</evidence>
<dbReference type="Pfam" id="PF00012">
    <property type="entry name" value="HSP70"/>
    <property type="match status" value="1"/>
</dbReference>
<dbReference type="Proteomes" id="UP000008076">
    <property type="component" value="Unassembled WGS sequence"/>
</dbReference>
<dbReference type="PRINTS" id="PR00301">
    <property type="entry name" value="HEATSHOCK70"/>
</dbReference>
<dbReference type="EMBL" id="DS550522">
    <property type="protein sequence ID" value="EDR22844.1"/>
    <property type="molecule type" value="Genomic_DNA"/>
</dbReference>
<dbReference type="OrthoDB" id="29253at2759"/>
<name>B0ERI6_ENTDS</name>
<dbReference type="GO" id="GO:0005524">
    <property type="term" value="F:ATP binding"/>
    <property type="evidence" value="ECO:0007669"/>
    <property type="project" value="UniProtKB-KW"/>
</dbReference>
<organism evidence="5">
    <name type="scientific">Entamoeba dispar (strain ATCC PRA-260 / SAW760)</name>
    <dbReference type="NCBI Taxonomy" id="370354"/>
    <lineage>
        <taxon>Eukaryota</taxon>
        <taxon>Amoebozoa</taxon>
        <taxon>Evosea</taxon>
        <taxon>Archamoebae</taxon>
        <taxon>Mastigamoebida</taxon>
        <taxon>Entamoebidae</taxon>
        <taxon>Entamoeba</taxon>
    </lineage>
</organism>
<sequence>MNSEDYVGIDLGTTRTKAVIWNKQFGKTETIKFSGKEYLPSVIDIKNPSNVIVGIDGTHEGMIYDIKRVIGKNSSSEGIEAEKKRFGERLIFDQEGNPHIKLSYSSPETLRPEEISAIILNEVKKAIIARTKTDKFKVVITVPATFTDQQKDATLCAAQLAGLDVIQILPEPTAAAYAYAQEVDQSNGNFFAFDFGGGTLDTTILKKTGNDLKVISASGDQHLGGIDINNNLFELVLNKIKDEDINLYNRLNIMQSEDTRTKRKKIKKRNTLRKEIETAKIDLSSSDDVTINLSKVQDCEEEEGIEIGVTRVEFELINKEIFNRCKKVIDETLKKARISVREISKVFLVGGSSYIPAVENLLKEKFENKVAESNFDRNTVVAEGACKFCYSKETKADGSIIPNLSDITLYPICIKSLDDKNQEFMAQIVKEISTIPLTRSFEAETVGGNAIVEIYEGTRQLGNFIINNVQQPIIKMELSIENDYLVHVIARLNNQTIKEAYNATRKQNTDSEIEIRRKHLQKYFK</sequence>
<keyword evidence="4" id="KW-0560">Oxidoreductase</keyword>
<keyword evidence="1 3" id="KW-0547">Nucleotide-binding</keyword>
<dbReference type="KEGG" id="edi:EDI_037830"/>
<accession>B0ERI6</accession>
<keyword evidence="5" id="KW-1185">Reference proteome</keyword>
<dbReference type="InterPro" id="IPR013126">
    <property type="entry name" value="Hsp_70_fam"/>
</dbReference>
<dbReference type="AlphaFoldDB" id="B0ERI6"/>
<keyword evidence="4" id="KW-0346">Stress response</keyword>
<dbReference type="GO" id="GO:0140662">
    <property type="term" value="F:ATP-dependent protein folding chaperone"/>
    <property type="evidence" value="ECO:0007669"/>
    <property type="project" value="InterPro"/>
</dbReference>
<protein>
    <submittedName>
        <fullName evidence="4">Heat shock cognate HSP70 protein, putative</fullName>
        <ecNumber evidence="4">1.3.1.74</ecNumber>
    </submittedName>
</protein>
<evidence type="ECO:0000256" key="2">
    <source>
        <dbReference type="ARBA" id="ARBA00022840"/>
    </source>
</evidence>
<comment type="similarity">
    <text evidence="3">Belongs to the heat shock protein 70 family.</text>
</comment>
<evidence type="ECO:0000313" key="5">
    <source>
        <dbReference type="Proteomes" id="UP000008076"/>
    </source>
</evidence>
<dbReference type="InterPro" id="IPR043129">
    <property type="entry name" value="ATPase_NBD"/>
</dbReference>
<dbReference type="eggNOG" id="KOG0101">
    <property type="taxonomic scope" value="Eukaryota"/>
</dbReference>
<dbReference type="VEuPathDB" id="AmoebaDB:EDI_037830"/>
<keyword evidence="2 3" id="KW-0067">ATP-binding</keyword>
<dbReference type="SUPFAM" id="SSF53067">
    <property type="entry name" value="Actin-like ATPase domain"/>
    <property type="match status" value="2"/>
</dbReference>
<dbReference type="GO" id="GO:0032440">
    <property type="term" value="F:2-alkenal reductase [NAD(P)H] activity"/>
    <property type="evidence" value="ECO:0007669"/>
    <property type="project" value="UniProtKB-EC"/>
</dbReference>
<proteinExistence type="inferred from homology"/>
<evidence type="ECO:0000256" key="3">
    <source>
        <dbReference type="RuleBase" id="RU003322"/>
    </source>
</evidence>
<dbReference type="Gene3D" id="3.90.640.10">
    <property type="entry name" value="Actin, Chain A, domain 4"/>
    <property type="match status" value="1"/>
</dbReference>
<dbReference type="GeneID" id="5885881"/>
<dbReference type="Gene3D" id="3.30.420.40">
    <property type="match status" value="2"/>
</dbReference>